<dbReference type="Proteomes" id="UP001237642">
    <property type="component" value="Unassembled WGS sequence"/>
</dbReference>
<dbReference type="AlphaFoldDB" id="A0AAD8HBP8"/>
<protein>
    <submittedName>
        <fullName evidence="2">Uncharacterized protein</fullName>
    </submittedName>
</protein>
<gene>
    <name evidence="2" type="ORF">POM88_038844</name>
</gene>
<sequence length="113" mass="13131">MLGPGWIIWIIWTPPDNPARTKNHHHQAPPRPPSGSEAQLYGDDDCAGNEPHYHLEDAEEEPDDDALEWKKIKKQLIRRPILKALKQDEPEVSKKVKDEEDNWDFLDVDLPYT</sequence>
<reference evidence="2" key="2">
    <citation type="submission" date="2023-05" db="EMBL/GenBank/DDBJ databases">
        <authorList>
            <person name="Schelkunov M.I."/>
        </authorList>
    </citation>
    <scope>NUCLEOTIDE SEQUENCE</scope>
    <source>
        <strain evidence="2">Hsosn_3</strain>
        <tissue evidence="2">Leaf</tissue>
    </source>
</reference>
<accession>A0AAD8HBP8</accession>
<name>A0AAD8HBP8_9APIA</name>
<organism evidence="2 3">
    <name type="scientific">Heracleum sosnowskyi</name>
    <dbReference type="NCBI Taxonomy" id="360622"/>
    <lineage>
        <taxon>Eukaryota</taxon>
        <taxon>Viridiplantae</taxon>
        <taxon>Streptophyta</taxon>
        <taxon>Embryophyta</taxon>
        <taxon>Tracheophyta</taxon>
        <taxon>Spermatophyta</taxon>
        <taxon>Magnoliopsida</taxon>
        <taxon>eudicotyledons</taxon>
        <taxon>Gunneridae</taxon>
        <taxon>Pentapetalae</taxon>
        <taxon>asterids</taxon>
        <taxon>campanulids</taxon>
        <taxon>Apiales</taxon>
        <taxon>Apiaceae</taxon>
        <taxon>Apioideae</taxon>
        <taxon>apioid superclade</taxon>
        <taxon>Tordylieae</taxon>
        <taxon>Tordyliinae</taxon>
        <taxon>Heracleum</taxon>
    </lineage>
</organism>
<keyword evidence="3" id="KW-1185">Reference proteome</keyword>
<evidence type="ECO:0000313" key="2">
    <source>
        <dbReference type="EMBL" id="KAK1363283.1"/>
    </source>
</evidence>
<reference evidence="2" key="1">
    <citation type="submission" date="2023-02" db="EMBL/GenBank/DDBJ databases">
        <title>Genome of toxic invasive species Heracleum sosnowskyi carries increased number of genes despite the absence of recent whole-genome duplications.</title>
        <authorList>
            <person name="Schelkunov M."/>
            <person name="Shtratnikova V."/>
            <person name="Makarenko M."/>
            <person name="Klepikova A."/>
            <person name="Omelchenko D."/>
            <person name="Novikova G."/>
            <person name="Obukhova E."/>
            <person name="Bogdanov V."/>
            <person name="Penin A."/>
            <person name="Logacheva M."/>
        </authorList>
    </citation>
    <scope>NUCLEOTIDE SEQUENCE</scope>
    <source>
        <strain evidence="2">Hsosn_3</strain>
        <tissue evidence="2">Leaf</tissue>
    </source>
</reference>
<proteinExistence type="predicted"/>
<evidence type="ECO:0000313" key="3">
    <source>
        <dbReference type="Proteomes" id="UP001237642"/>
    </source>
</evidence>
<dbReference type="EMBL" id="JAUIZM010000009">
    <property type="protein sequence ID" value="KAK1363283.1"/>
    <property type="molecule type" value="Genomic_DNA"/>
</dbReference>
<evidence type="ECO:0000256" key="1">
    <source>
        <dbReference type="SAM" id="MobiDB-lite"/>
    </source>
</evidence>
<feature type="region of interest" description="Disordered" evidence="1">
    <location>
        <begin position="18"/>
        <end position="52"/>
    </location>
</feature>
<comment type="caution">
    <text evidence="2">The sequence shown here is derived from an EMBL/GenBank/DDBJ whole genome shotgun (WGS) entry which is preliminary data.</text>
</comment>